<dbReference type="PROSITE" id="PS51186">
    <property type="entry name" value="GNAT"/>
    <property type="match status" value="1"/>
</dbReference>
<reference evidence="4" key="1">
    <citation type="journal article" date="2022" name="Arch. Microbiol.">
        <title>Pseudodesulfovibrio sediminis sp. nov., a mesophilic and neutrophilic sulfate-reducing bacterium isolated from sediment of a brackish lake.</title>
        <authorList>
            <person name="Takahashi A."/>
            <person name="Kojima H."/>
            <person name="Watanabe M."/>
            <person name="Fukui M."/>
        </authorList>
    </citation>
    <scope>NUCLEOTIDE SEQUENCE</scope>
    <source>
        <strain evidence="4">SF6</strain>
    </source>
</reference>
<evidence type="ECO:0000256" key="2">
    <source>
        <dbReference type="ARBA" id="ARBA00023315"/>
    </source>
</evidence>
<dbReference type="EMBL" id="AP024485">
    <property type="protein sequence ID" value="BCS88090.1"/>
    <property type="molecule type" value="Genomic_DNA"/>
</dbReference>
<dbReference type="Pfam" id="PF13673">
    <property type="entry name" value="Acetyltransf_10"/>
    <property type="match status" value="1"/>
</dbReference>
<dbReference type="Gene3D" id="3.40.630.30">
    <property type="match status" value="1"/>
</dbReference>
<evidence type="ECO:0000256" key="1">
    <source>
        <dbReference type="ARBA" id="ARBA00022679"/>
    </source>
</evidence>
<dbReference type="RefSeq" id="WP_229595435.1">
    <property type="nucleotide sequence ID" value="NZ_AP024485.1"/>
</dbReference>
<feature type="domain" description="N-acetyltransferase" evidence="3">
    <location>
        <begin position="1"/>
        <end position="144"/>
    </location>
</feature>
<dbReference type="InterPro" id="IPR016181">
    <property type="entry name" value="Acyl_CoA_acyltransferase"/>
</dbReference>
<dbReference type="PANTHER" id="PTHR43877">
    <property type="entry name" value="AMINOALKYLPHOSPHONATE N-ACETYLTRANSFERASE-RELATED-RELATED"/>
    <property type="match status" value="1"/>
</dbReference>
<name>A0ABM7P5L1_9BACT</name>
<organism evidence="4 5">
    <name type="scientific">Pseudodesulfovibrio sediminis</name>
    <dbReference type="NCBI Taxonomy" id="2810563"/>
    <lineage>
        <taxon>Bacteria</taxon>
        <taxon>Pseudomonadati</taxon>
        <taxon>Thermodesulfobacteriota</taxon>
        <taxon>Desulfovibrionia</taxon>
        <taxon>Desulfovibrionales</taxon>
        <taxon>Desulfovibrionaceae</taxon>
    </lineage>
</organism>
<proteinExistence type="predicted"/>
<dbReference type="CDD" id="cd04301">
    <property type="entry name" value="NAT_SF"/>
    <property type="match status" value="1"/>
</dbReference>
<evidence type="ECO:0000313" key="4">
    <source>
        <dbReference type="EMBL" id="BCS88090.1"/>
    </source>
</evidence>
<dbReference type="PANTHER" id="PTHR43877:SF5">
    <property type="entry name" value="BLL8307 PROTEIN"/>
    <property type="match status" value="1"/>
</dbReference>
<sequence>MEIKEIQQTDVFYQRARDLRHTLFFKKHDLPFSILDDEKEVCSAHVVIVEGDTLIGYGRLTRLDNTTYQISQMVIDPRHQSQGYGTMLLKALIERAVASSAQKITLNARTTATRLYAKQGFVSEGETFPSNTTGVEHVTMAYIP</sequence>
<protein>
    <recommendedName>
        <fullName evidence="3">N-acetyltransferase domain-containing protein</fullName>
    </recommendedName>
</protein>
<dbReference type="Proteomes" id="UP001053296">
    <property type="component" value="Chromosome"/>
</dbReference>
<accession>A0ABM7P5L1</accession>
<evidence type="ECO:0000259" key="3">
    <source>
        <dbReference type="PROSITE" id="PS51186"/>
    </source>
</evidence>
<keyword evidence="1" id="KW-0808">Transferase</keyword>
<dbReference type="SUPFAM" id="SSF55729">
    <property type="entry name" value="Acyl-CoA N-acyltransferases (Nat)"/>
    <property type="match status" value="1"/>
</dbReference>
<keyword evidence="5" id="KW-1185">Reference proteome</keyword>
<evidence type="ECO:0000313" key="5">
    <source>
        <dbReference type="Proteomes" id="UP001053296"/>
    </source>
</evidence>
<keyword evidence="2" id="KW-0012">Acyltransferase</keyword>
<gene>
    <name evidence="4" type="ORF">PSDVSF_13320</name>
</gene>
<dbReference type="InterPro" id="IPR050832">
    <property type="entry name" value="Bact_Acetyltransf"/>
</dbReference>
<dbReference type="InterPro" id="IPR000182">
    <property type="entry name" value="GNAT_dom"/>
</dbReference>